<dbReference type="Proteomes" id="UP000184225">
    <property type="component" value="Unassembled WGS sequence"/>
</dbReference>
<dbReference type="RefSeq" id="WP_073147725.1">
    <property type="nucleotide sequence ID" value="NZ_FQYY01000001.1"/>
</dbReference>
<dbReference type="OrthoDB" id="5801454at2"/>
<reference evidence="2 3" key="1">
    <citation type="submission" date="2016-11" db="EMBL/GenBank/DDBJ databases">
        <authorList>
            <person name="Jaros S."/>
            <person name="Januszkiewicz K."/>
            <person name="Wedrychowicz H."/>
        </authorList>
    </citation>
    <scope>NUCLEOTIDE SEQUENCE [LARGE SCALE GENOMIC DNA]</scope>
    <source>
        <strain evidence="2 3">DSM 21425</strain>
    </source>
</reference>
<proteinExistence type="predicted"/>
<evidence type="ECO:0000313" key="2">
    <source>
        <dbReference type="EMBL" id="SHI39301.1"/>
    </source>
</evidence>
<dbReference type="Pfam" id="PF13146">
    <property type="entry name" value="TRL"/>
    <property type="match status" value="1"/>
</dbReference>
<name>A0A1M6ASB2_9FLAO</name>
<dbReference type="InterPro" id="IPR025113">
    <property type="entry name" value="TRL-like"/>
</dbReference>
<feature type="chain" id="PRO_5013359481" evidence="1">
    <location>
        <begin position="22"/>
        <end position="105"/>
    </location>
</feature>
<keyword evidence="3" id="KW-1185">Reference proteome</keyword>
<dbReference type="STRING" id="579105.SAMN04488096_101419"/>
<accession>A0A1M6ASB2</accession>
<dbReference type="EMBL" id="FQYY01000001">
    <property type="protein sequence ID" value="SHI39301.1"/>
    <property type="molecule type" value="Genomic_DNA"/>
</dbReference>
<keyword evidence="1" id="KW-0732">Signal</keyword>
<organism evidence="2 3">
    <name type="scientific">Mesonia phycicola</name>
    <dbReference type="NCBI Taxonomy" id="579105"/>
    <lineage>
        <taxon>Bacteria</taxon>
        <taxon>Pseudomonadati</taxon>
        <taxon>Bacteroidota</taxon>
        <taxon>Flavobacteriia</taxon>
        <taxon>Flavobacteriales</taxon>
        <taxon>Flavobacteriaceae</taxon>
        <taxon>Mesonia</taxon>
    </lineage>
</organism>
<dbReference type="PROSITE" id="PS51257">
    <property type="entry name" value="PROKAR_LIPOPROTEIN"/>
    <property type="match status" value="1"/>
</dbReference>
<evidence type="ECO:0000313" key="3">
    <source>
        <dbReference type="Proteomes" id="UP000184225"/>
    </source>
</evidence>
<dbReference type="AlphaFoldDB" id="A0A1M6ASB2"/>
<evidence type="ECO:0000256" key="1">
    <source>
        <dbReference type="SAM" id="SignalP"/>
    </source>
</evidence>
<gene>
    <name evidence="2" type="ORF">SAMN04488096_101419</name>
</gene>
<sequence>MKKVKNLMFAAGATLLLSSCASVKSPLTGVLYSDVKAPLTATSNSNSSKVGSAEATSILGAVATGDASIDAAAKSAGITKIHHVDEQSTSFLGIFAKYKVFVYGE</sequence>
<feature type="signal peptide" evidence="1">
    <location>
        <begin position="1"/>
        <end position="21"/>
    </location>
</feature>
<protein>
    <submittedName>
        <fullName evidence="2">TRL-like protein family protein</fullName>
    </submittedName>
</protein>